<dbReference type="KEGG" id="vg:20098402"/>
<keyword evidence="3" id="KW-1185">Reference proteome</keyword>
<organism evidence="2 3">
    <name type="scientific">Penaeus monodon nudivirus</name>
    <dbReference type="NCBI Taxonomy" id="1529056"/>
    <lineage>
        <taxon>Viruses</taxon>
        <taxon>Viruses incertae sedis</taxon>
        <taxon>Naldaviricetes</taxon>
        <taxon>Lefavirales</taxon>
        <taxon>Nudiviridae</taxon>
        <taxon>Gammanudivirus</taxon>
        <taxon>Gammanudivirus pemonodonis</taxon>
    </lineage>
</organism>
<keyword evidence="1" id="KW-1133">Transmembrane helix</keyword>
<evidence type="ECO:0000313" key="3">
    <source>
        <dbReference type="Proteomes" id="UP000203413"/>
    </source>
</evidence>
<dbReference type="GeneID" id="20098402"/>
<dbReference type="Pfam" id="PF04798">
    <property type="entry name" value="Baculo_19"/>
    <property type="match status" value="1"/>
</dbReference>
<feature type="transmembrane region" description="Helical" evidence="1">
    <location>
        <begin position="7"/>
        <end position="26"/>
    </location>
</feature>
<dbReference type="Proteomes" id="UP000203413">
    <property type="component" value="Segment"/>
</dbReference>
<gene>
    <name evidence="2" type="primary">odv-e28</name>
    <name evidence="2" type="ORF">PmNV_096</name>
</gene>
<dbReference type="OrthoDB" id="21912at10239"/>
<sequence>MFTKTEWIIFVGSILLISIILAVIIFNNPRIFETAIENASQKTQFKTTYFEIYDKSSEGVCDRLIIVQPFKWHIWAVNGLVYLLNESNKQCPMNYTPTILVPNTKGDLTTQVFEDKCINRVFNNIITNYTDTIIPAKVPYEITELQQEESKFTVLDALNFLVTKYITMDAPESPETFRLHDKYDKLKTDKLCALNTQKLNGLSVDISNTTDIRGIRRTLKARKQTKRASEDL</sequence>
<keyword evidence="1" id="KW-0472">Membrane</keyword>
<proteinExistence type="predicted"/>
<dbReference type="RefSeq" id="YP_009051934.1">
    <property type="nucleotide sequence ID" value="NC_024692.1"/>
</dbReference>
<accession>A0A076FET0</accession>
<name>A0A076FET0_9VIRU</name>
<keyword evidence="1" id="KW-0812">Transmembrane</keyword>
<evidence type="ECO:0000256" key="1">
    <source>
        <dbReference type="SAM" id="Phobius"/>
    </source>
</evidence>
<protein>
    <submittedName>
        <fullName evidence="2">ODV-E28</fullName>
    </submittedName>
</protein>
<dbReference type="EMBL" id="KJ184318">
    <property type="protein sequence ID" value="AII15884.1"/>
    <property type="molecule type" value="Genomic_DNA"/>
</dbReference>
<reference evidence="2 3" key="1">
    <citation type="journal article" date="2014" name="BMC Genomics">
        <title>The genome and occlusion bodies of marine Penaeus monodon nudivirus (PmNV, also known as MBV and PemoNPV) suggest that it should be assigned to a new nudivirus genus that is distinct from the terrestrial nudiviruses.</title>
        <authorList>
            <person name="Yang Y.T."/>
            <person name="Lee D.Y."/>
            <person name="Wang Y."/>
            <person name="Hu J.M."/>
            <person name="Li W.H."/>
            <person name="Leu J.H."/>
            <person name="Chang G.D."/>
            <person name="Ke H.M."/>
            <person name="Kang S.T."/>
            <person name="Lin S.S."/>
            <person name="Kou G.H."/>
            <person name="Lo C.F."/>
        </authorList>
    </citation>
    <scope>NUCLEOTIDE SEQUENCE [LARGE SCALE GENOMIC DNA]</scope>
    <source>
        <strain evidence="2">Indonesia</strain>
    </source>
</reference>
<dbReference type="InterPro" id="IPR006883">
    <property type="entry name" value="AcMNPV_PIF-4"/>
</dbReference>
<evidence type="ECO:0000313" key="2">
    <source>
        <dbReference type="EMBL" id="AII15884.1"/>
    </source>
</evidence>